<proteinExistence type="predicted"/>
<dbReference type="PANTHER" id="PTHR47199:SF2">
    <property type="entry name" value="PHOTOSYSTEM II STABILITY_ASSEMBLY FACTOR HCF136, CHLOROPLASTIC"/>
    <property type="match status" value="1"/>
</dbReference>
<evidence type="ECO:0000313" key="1">
    <source>
        <dbReference type="EMBL" id="HCV82593.1"/>
    </source>
</evidence>
<dbReference type="PROSITE" id="PS51257">
    <property type="entry name" value="PROKAR_LIPOPROTEIN"/>
    <property type="match status" value="1"/>
</dbReference>
<dbReference type="AlphaFoldDB" id="A0A3D5J3Q8"/>
<dbReference type="Proteomes" id="UP000264330">
    <property type="component" value="Unassembled WGS sequence"/>
</dbReference>
<dbReference type="PANTHER" id="PTHR47199">
    <property type="entry name" value="PHOTOSYSTEM II STABILITY/ASSEMBLY FACTOR HCF136, CHLOROPLASTIC"/>
    <property type="match status" value="1"/>
</dbReference>
<dbReference type="Gene3D" id="2.130.10.10">
    <property type="entry name" value="YVTN repeat-like/Quinoprotein amine dehydrogenase"/>
    <property type="match status" value="1"/>
</dbReference>
<organism evidence="1 2">
    <name type="scientific">Zunongwangia profunda</name>
    <dbReference type="NCBI Taxonomy" id="398743"/>
    <lineage>
        <taxon>Bacteria</taxon>
        <taxon>Pseudomonadati</taxon>
        <taxon>Bacteroidota</taxon>
        <taxon>Flavobacteriia</taxon>
        <taxon>Flavobacteriales</taxon>
        <taxon>Flavobacteriaceae</taxon>
        <taxon>Zunongwangia</taxon>
    </lineage>
</organism>
<reference evidence="1 2" key="1">
    <citation type="journal article" date="2018" name="Nat. Biotechnol.">
        <title>A standardized bacterial taxonomy based on genome phylogeny substantially revises the tree of life.</title>
        <authorList>
            <person name="Parks D.H."/>
            <person name="Chuvochina M."/>
            <person name="Waite D.W."/>
            <person name="Rinke C."/>
            <person name="Skarshewski A."/>
            <person name="Chaumeil P.A."/>
            <person name="Hugenholtz P."/>
        </authorList>
    </citation>
    <scope>NUCLEOTIDE SEQUENCE [LARGE SCALE GENOMIC DNA]</scope>
    <source>
        <strain evidence="1">UBA9359</strain>
    </source>
</reference>
<accession>A0A3D5J3Q8</accession>
<protein>
    <submittedName>
        <fullName evidence="1">Oxidoreductase</fullName>
    </submittedName>
</protein>
<name>A0A3D5J3Q8_9FLAO</name>
<dbReference type="InterPro" id="IPR015943">
    <property type="entry name" value="WD40/YVTN_repeat-like_dom_sf"/>
</dbReference>
<comment type="caution">
    <text evidence="1">The sequence shown here is derived from an EMBL/GenBank/DDBJ whole genome shotgun (WGS) entry which is preliminary data.</text>
</comment>
<evidence type="ECO:0000313" key="2">
    <source>
        <dbReference type="Proteomes" id="UP000264330"/>
    </source>
</evidence>
<gene>
    <name evidence="1" type="ORF">DGQ38_16255</name>
</gene>
<dbReference type="SUPFAM" id="SSF110296">
    <property type="entry name" value="Oligoxyloglucan reducing end-specific cellobiohydrolase"/>
    <property type="match status" value="1"/>
</dbReference>
<sequence>MKTIEMKKVWIIALLAFAACKNDTKSNDKTTTEVPKVSTHQTFEQVDIEPILENDSLSIRAIEVIGNNLAFAANFGTYGLYNSANQKWKLSQQKFDSITPEFRAVGSTANDFFMLSVGNPALLYKTGDDGKMKLVYKEEDEKVFYDALAFWNDQEGIAMGDPTEDCLSIIITRDGGNSWNKIDCSKLPKATEGEAAFAASNSNIAIEGDQVWILSGGMKSRVFHSANKGETWEVVDTPLLQGKPTLGGYSMDFYDAKNGIIIGGNYEEPDGNTGNKAITTDAGKSWKLIADGQEPNYKSSVRYVPNGNGEEIVAVGFTGISYTKDAGETWEKLSEEGFFTLRFLNDSTAYAAGSKRIAKLHFK</sequence>
<dbReference type="EMBL" id="DPMF01000374">
    <property type="protein sequence ID" value="HCV82593.1"/>
    <property type="molecule type" value="Genomic_DNA"/>
</dbReference>